<keyword evidence="7 12" id="KW-0560">Oxidoreductase</keyword>
<dbReference type="SUPFAM" id="SSF53706">
    <property type="entry name" value="Formate dehydrogenase/DMSO reductase, domains 1-3"/>
    <property type="match status" value="1"/>
</dbReference>
<reference evidence="12 13" key="1">
    <citation type="submission" date="2020-08" db="EMBL/GenBank/DDBJ databases">
        <title>Genomic Encyclopedia of Type Strains, Phase IV (KMG-IV): sequencing the most valuable type-strain genomes for metagenomic binning, comparative biology and taxonomic classification.</title>
        <authorList>
            <person name="Goeker M."/>
        </authorList>
    </citation>
    <scope>NUCLEOTIDE SEQUENCE [LARGE SCALE GENOMIC DNA]</scope>
    <source>
        <strain evidence="12 13">DSM 23958</strain>
    </source>
</reference>
<dbReference type="Pfam" id="PF04324">
    <property type="entry name" value="Fer2_BFD"/>
    <property type="match status" value="1"/>
</dbReference>
<dbReference type="PROSITE" id="PS00551">
    <property type="entry name" value="MOLYBDOPTERIN_PROK_1"/>
    <property type="match status" value="1"/>
</dbReference>
<dbReference type="InterPro" id="IPR006963">
    <property type="entry name" value="Mopterin_OxRdtase_4Fe-4S_dom"/>
</dbReference>
<dbReference type="AlphaFoldDB" id="A0A840S366"/>
<dbReference type="GO" id="GO:0016020">
    <property type="term" value="C:membrane"/>
    <property type="evidence" value="ECO:0007669"/>
    <property type="project" value="TreeGrafter"/>
</dbReference>
<keyword evidence="8" id="KW-0408">Iron</keyword>
<dbReference type="CDD" id="cd02754">
    <property type="entry name" value="MopB_Nitrate-R-NapA-like"/>
    <property type="match status" value="1"/>
</dbReference>
<gene>
    <name evidence="12" type="ORF">HNQ51_000414</name>
</gene>
<dbReference type="RefSeq" id="WP_138857802.1">
    <property type="nucleotide sequence ID" value="NZ_CP040709.1"/>
</dbReference>
<comment type="similarity">
    <text evidence="3">Belongs to the prokaryotic molybdopterin-containing oxidoreductase family. NasA/NapA/NarB subfamily.</text>
</comment>
<organism evidence="12 13">
    <name type="scientific">Inhella inkyongensis</name>
    <dbReference type="NCBI Taxonomy" id="392593"/>
    <lineage>
        <taxon>Bacteria</taxon>
        <taxon>Pseudomonadati</taxon>
        <taxon>Pseudomonadota</taxon>
        <taxon>Betaproteobacteria</taxon>
        <taxon>Burkholderiales</taxon>
        <taxon>Sphaerotilaceae</taxon>
        <taxon>Inhella</taxon>
    </lineage>
</organism>
<dbReference type="InterPro" id="IPR007419">
    <property type="entry name" value="BFD-like_2Fe2S-bd_dom"/>
</dbReference>
<dbReference type="SUPFAM" id="SSF50692">
    <property type="entry name" value="ADC-like"/>
    <property type="match status" value="1"/>
</dbReference>
<dbReference type="InterPro" id="IPR006657">
    <property type="entry name" value="MoPterin_dinucl-bd_dom"/>
</dbReference>
<protein>
    <submittedName>
        <fullName evidence="12">Assimilatory nitrate reductase catalytic subunit</fullName>
        <ecNumber evidence="12">1.7.99.4</ecNumber>
    </submittedName>
</protein>
<dbReference type="Pfam" id="PF00384">
    <property type="entry name" value="Molybdopterin"/>
    <property type="match status" value="1"/>
</dbReference>
<keyword evidence="13" id="KW-1185">Reference proteome</keyword>
<comment type="cofactor">
    <cofactor evidence="2">
        <name>[4Fe-4S] cluster</name>
        <dbReference type="ChEBI" id="CHEBI:49883"/>
    </cofactor>
</comment>
<dbReference type="GO" id="GO:0043546">
    <property type="term" value="F:molybdopterin cofactor binding"/>
    <property type="evidence" value="ECO:0007669"/>
    <property type="project" value="InterPro"/>
</dbReference>
<dbReference type="Pfam" id="PF04879">
    <property type="entry name" value="Molybdop_Fe4S4"/>
    <property type="match status" value="1"/>
</dbReference>
<dbReference type="Gene3D" id="3.40.50.740">
    <property type="match status" value="1"/>
</dbReference>
<dbReference type="InterPro" id="IPR027467">
    <property type="entry name" value="MopterinOxRdtase_cofactor_BS"/>
</dbReference>
<keyword evidence="10" id="KW-0534">Nitrate assimilation</keyword>
<dbReference type="InterPro" id="IPR009010">
    <property type="entry name" value="Asp_de-COase-like_dom_sf"/>
</dbReference>
<evidence type="ECO:0000256" key="7">
    <source>
        <dbReference type="ARBA" id="ARBA00023002"/>
    </source>
</evidence>
<keyword evidence="5" id="KW-0500">Molybdenum</keyword>
<dbReference type="InterPro" id="IPR041854">
    <property type="entry name" value="BFD-like_2Fe2S-bd_dom_sf"/>
</dbReference>
<name>A0A840S366_9BURK</name>
<evidence type="ECO:0000256" key="9">
    <source>
        <dbReference type="ARBA" id="ARBA00023014"/>
    </source>
</evidence>
<evidence type="ECO:0000256" key="5">
    <source>
        <dbReference type="ARBA" id="ARBA00022505"/>
    </source>
</evidence>
<dbReference type="CDD" id="cd02791">
    <property type="entry name" value="MopB_CT_Nitrate-R-NapA-like"/>
    <property type="match status" value="1"/>
</dbReference>
<dbReference type="FunFam" id="3.40.228.10:FF:000002">
    <property type="entry name" value="Formate dehydrogenase subunit alpha"/>
    <property type="match status" value="1"/>
</dbReference>
<dbReference type="InterPro" id="IPR006656">
    <property type="entry name" value="Mopterin_OxRdtase"/>
</dbReference>
<evidence type="ECO:0000256" key="3">
    <source>
        <dbReference type="ARBA" id="ARBA00008747"/>
    </source>
</evidence>
<evidence type="ECO:0000313" key="13">
    <source>
        <dbReference type="Proteomes" id="UP000554837"/>
    </source>
</evidence>
<dbReference type="InterPro" id="IPR050123">
    <property type="entry name" value="Prok_molybdopt-oxidoreductase"/>
</dbReference>
<feature type="domain" description="4Fe-4S Mo/W bis-MGD-type" evidence="11">
    <location>
        <begin position="1"/>
        <end position="57"/>
    </location>
</feature>
<accession>A0A840S366</accession>
<dbReference type="GO" id="GO:1990204">
    <property type="term" value="C:oxidoreductase complex"/>
    <property type="evidence" value="ECO:0007669"/>
    <property type="project" value="UniProtKB-ARBA"/>
</dbReference>
<evidence type="ECO:0000259" key="11">
    <source>
        <dbReference type="PROSITE" id="PS51669"/>
    </source>
</evidence>
<evidence type="ECO:0000256" key="4">
    <source>
        <dbReference type="ARBA" id="ARBA00022485"/>
    </source>
</evidence>
<dbReference type="Pfam" id="PF01568">
    <property type="entry name" value="Molydop_binding"/>
    <property type="match status" value="1"/>
</dbReference>
<dbReference type="PROSITE" id="PS51669">
    <property type="entry name" value="4FE4S_MOW_BIS_MGD"/>
    <property type="match status" value="1"/>
</dbReference>
<comment type="caution">
    <text evidence="12">The sequence shown here is derived from an EMBL/GenBank/DDBJ whole genome shotgun (WGS) entry which is preliminary data.</text>
</comment>
<dbReference type="GO" id="GO:0042128">
    <property type="term" value="P:nitrate assimilation"/>
    <property type="evidence" value="ECO:0007669"/>
    <property type="project" value="UniProtKB-KW"/>
</dbReference>
<dbReference type="GO" id="GO:0045333">
    <property type="term" value="P:cellular respiration"/>
    <property type="evidence" value="ECO:0007669"/>
    <property type="project" value="UniProtKB-ARBA"/>
</dbReference>
<dbReference type="PANTHER" id="PTHR43105">
    <property type="entry name" value="RESPIRATORY NITRATE REDUCTASE"/>
    <property type="match status" value="1"/>
</dbReference>
<evidence type="ECO:0000256" key="10">
    <source>
        <dbReference type="ARBA" id="ARBA00023063"/>
    </source>
</evidence>
<evidence type="ECO:0000256" key="1">
    <source>
        <dbReference type="ARBA" id="ARBA00001942"/>
    </source>
</evidence>
<dbReference type="Proteomes" id="UP000554837">
    <property type="component" value="Unassembled WGS sequence"/>
</dbReference>
<keyword evidence="4" id="KW-0004">4Fe-4S</keyword>
<keyword evidence="9" id="KW-0411">Iron-sulfur</keyword>
<proteinExistence type="inferred from homology"/>
<keyword evidence="6" id="KW-0479">Metal-binding</keyword>
<evidence type="ECO:0000313" key="12">
    <source>
        <dbReference type="EMBL" id="MBB5203121.1"/>
    </source>
</evidence>
<evidence type="ECO:0000256" key="6">
    <source>
        <dbReference type="ARBA" id="ARBA00022723"/>
    </source>
</evidence>
<dbReference type="PANTHER" id="PTHR43105:SF9">
    <property type="entry name" value="NADPH-FE(3+) OXIDOREDUCTASE SUBUNIT ALPHA"/>
    <property type="match status" value="1"/>
</dbReference>
<dbReference type="OrthoDB" id="9810782at2"/>
<dbReference type="Gene3D" id="3.40.228.10">
    <property type="entry name" value="Dimethylsulfoxide Reductase, domain 2"/>
    <property type="match status" value="1"/>
</dbReference>
<dbReference type="EC" id="1.7.99.4" evidence="12"/>
<dbReference type="Gene3D" id="2.20.25.90">
    <property type="entry name" value="ADC-like domains"/>
    <property type="match status" value="1"/>
</dbReference>
<dbReference type="InterPro" id="IPR041957">
    <property type="entry name" value="CT_Nitrate-R-NapA-like"/>
</dbReference>
<evidence type="ECO:0000256" key="2">
    <source>
        <dbReference type="ARBA" id="ARBA00001966"/>
    </source>
</evidence>
<sequence>MLETKSTCPYCGVGCGVVIEHDGQQITGVRGDPDHPANFGRLCSKGINLHHTASPLVRQTQRLLTPQWRAARGGALRPSSWDMANERLAAELLRIRRQHGPEAIGFYISGQLLTEDYCAFNKLARGVIKTPHIDSNSRLCMSSAVAGYKQSLGADAPPCSYEDVEQAECILVIGANPAWAHPVLFRRLEAARAHRAGRPGQKLIVVDPRRTESAELADLHLQLQPGTDVALLHGLLHAWIWNGWVDQDFIAARTEGFDALKALVREWTPARAAQVCGLREVDLWTAAEWFARAAGSLSLYCQGLNQSSSGTAKNTALINLHLATAQIGKPGAGPFSLTGQPNAMGGREAGGMATLLPGHRDPADPAQRAEVAALWGLDASETLPGPGHTALALFEGAARGEVKALWIACTNPAQSLPDQALVRQALQRCELVVLQEAFAGTATEAYADWVLPAASWGEKEGTVTNSERRISRVRAALAPPGEARADWRIVRDVALRLEPQLRPGLAPLFRADEGPESLWLQHRETTRGRDLDIGGLSWAALDRDGPQQWPFVQGPTNRLYTDARFVFPDGRARFIAKPYQAPAERLSPQRPFALLSSRLRDQWHGMSRSGRVPTLFAHTPQPKLRLHPQDAARRGLADGDLVRVSTARGAVLLPLQLDRSLRLGAADLPMHWGPEFLRHGVNEVSAAARCPDSQQPELKFSAAQIEAVELPWRVSAGAFVLPSQEPILRSALQALMAETDQAHCLPAPQAPAGRLGWVLEAAIAAPPAPAWIERLTAALDLQGPGSHRYADSAQGRLRSLRLEGDRLQAFARIGRQDEGAWLLPLWQTQQNVRALGRWLLGPGRPPDAALSAPPAAQVCNCLDVREDQIRRCMAEGVRDLAGLQAALRCGTQCGSCLPALRRMVAQAPDWCPASQAGVAEATP</sequence>
<dbReference type="GO" id="GO:0051539">
    <property type="term" value="F:4 iron, 4 sulfur cluster binding"/>
    <property type="evidence" value="ECO:0007669"/>
    <property type="project" value="UniProtKB-KW"/>
</dbReference>
<dbReference type="EMBL" id="JACHHO010000001">
    <property type="protein sequence ID" value="MBB5203121.1"/>
    <property type="molecule type" value="Genomic_DNA"/>
</dbReference>
<comment type="cofactor">
    <cofactor evidence="1">
        <name>Mo-bis(molybdopterin guanine dinucleotide)</name>
        <dbReference type="ChEBI" id="CHEBI:60539"/>
    </cofactor>
</comment>
<dbReference type="Gene3D" id="1.10.10.1100">
    <property type="entry name" value="BFD-like [2Fe-2S]-binding domain"/>
    <property type="match status" value="1"/>
</dbReference>
<dbReference type="GO" id="GO:0016491">
    <property type="term" value="F:oxidoreductase activity"/>
    <property type="evidence" value="ECO:0007669"/>
    <property type="project" value="UniProtKB-KW"/>
</dbReference>
<dbReference type="GO" id="GO:0046872">
    <property type="term" value="F:metal ion binding"/>
    <property type="evidence" value="ECO:0007669"/>
    <property type="project" value="UniProtKB-KW"/>
</dbReference>
<dbReference type="Gene3D" id="2.40.40.20">
    <property type="match status" value="1"/>
</dbReference>
<evidence type="ECO:0000256" key="8">
    <source>
        <dbReference type="ARBA" id="ARBA00023004"/>
    </source>
</evidence>
<dbReference type="SMART" id="SM00926">
    <property type="entry name" value="Molybdop_Fe4S4"/>
    <property type="match status" value="1"/>
</dbReference>